<reference evidence="1" key="1">
    <citation type="submission" date="2021-06" db="EMBL/GenBank/DDBJ databases">
        <authorList>
            <person name="Kallberg Y."/>
            <person name="Tangrot J."/>
            <person name="Rosling A."/>
        </authorList>
    </citation>
    <scope>NUCLEOTIDE SEQUENCE</scope>
    <source>
        <strain evidence="1">CL551</strain>
    </source>
</reference>
<dbReference type="InterPro" id="IPR021109">
    <property type="entry name" value="Peptidase_aspartic_dom_sf"/>
</dbReference>
<comment type="caution">
    <text evidence="1">The sequence shown here is derived from an EMBL/GenBank/DDBJ whole genome shotgun (WGS) entry which is preliminary data.</text>
</comment>
<name>A0A9N8ZVM1_9GLOM</name>
<accession>A0A9N8ZVM1</accession>
<gene>
    <name evidence="1" type="ORF">AMORRO_LOCUS3621</name>
</gene>
<evidence type="ECO:0000313" key="2">
    <source>
        <dbReference type="Proteomes" id="UP000789342"/>
    </source>
</evidence>
<protein>
    <submittedName>
        <fullName evidence="1">1117_t:CDS:1</fullName>
    </submittedName>
</protein>
<organism evidence="1 2">
    <name type="scientific">Acaulospora morrowiae</name>
    <dbReference type="NCBI Taxonomy" id="94023"/>
    <lineage>
        <taxon>Eukaryota</taxon>
        <taxon>Fungi</taxon>
        <taxon>Fungi incertae sedis</taxon>
        <taxon>Mucoromycota</taxon>
        <taxon>Glomeromycotina</taxon>
        <taxon>Glomeromycetes</taxon>
        <taxon>Diversisporales</taxon>
        <taxon>Acaulosporaceae</taxon>
        <taxon>Acaulospora</taxon>
    </lineage>
</organism>
<dbReference type="AlphaFoldDB" id="A0A9N8ZVM1"/>
<dbReference type="Gene3D" id="2.40.70.10">
    <property type="entry name" value="Acid Proteases"/>
    <property type="match status" value="1"/>
</dbReference>
<evidence type="ECO:0000313" key="1">
    <source>
        <dbReference type="EMBL" id="CAG8508804.1"/>
    </source>
</evidence>
<dbReference type="Proteomes" id="UP000789342">
    <property type="component" value="Unassembled WGS sequence"/>
</dbReference>
<dbReference type="EMBL" id="CAJVPV010001810">
    <property type="protein sequence ID" value="CAG8508804.1"/>
    <property type="molecule type" value="Genomic_DNA"/>
</dbReference>
<proteinExistence type="predicted"/>
<sequence length="319" mass="37147">MRILSCEINKVPVKTILDTATNCNILGRGLIDVLGLEINTSHKEEAKLLISFPSEKSSDNLTIEDSMTILGMVHKINLSFWSKDNKWKQVEVNDILVHNKPEFAHVLLLGSPWIQANISEINFSNHTLTLLDGTNILLDIPRELPPPKQISLPVKKYYKMVKYYITALGVNNNEIYLKEQFLRGLSPENQIEARRCGLELPLDKLVEKLRYEINNRDYWENFVFRIKNNLTSHQQIGNDPNYRNFKVQLALYKENCASLIIQQTYHLWKKQINSAKIIQHALIKWLYRPGGTLMKQAKDRYYCEAMTQRVYQNANKLHH</sequence>
<keyword evidence="2" id="KW-1185">Reference proteome</keyword>